<dbReference type="AlphaFoldDB" id="A0AAV0XZE8"/>
<dbReference type="SUPFAM" id="SSF144232">
    <property type="entry name" value="HIT/MYND zinc finger-like"/>
    <property type="match status" value="1"/>
</dbReference>
<keyword evidence="3" id="KW-0862">Zinc</keyword>
<keyword evidence="7" id="KW-1185">Reference proteome</keyword>
<evidence type="ECO:0000256" key="2">
    <source>
        <dbReference type="ARBA" id="ARBA00022771"/>
    </source>
</evidence>
<keyword evidence="2 4" id="KW-0863">Zinc-finger</keyword>
<evidence type="ECO:0000259" key="5">
    <source>
        <dbReference type="PROSITE" id="PS50865"/>
    </source>
</evidence>
<dbReference type="PROSITE" id="PS50865">
    <property type="entry name" value="ZF_MYND_2"/>
    <property type="match status" value="1"/>
</dbReference>
<gene>
    <name evidence="6" type="ORF">MEUPH1_LOCUS27255</name>
</gene>
<protein>
    <recommendedName>
        <fullName evidence="5">MYND-type domain-containing protein</fullName>
    </recommendedName>
</protein>
<reference evidence="6 7" key="1">
    <citation type="submission" date="2023-01" db="EMBL/GenBank/DDBJ databases">
        <authorList>
            <person name="Whitehead M."/>
        </authorList>
    </citation>
    <scope>NUCLEOTIDE SEQUENCE [LARGE SCALE GENOMIC DNA]</scope>
</reference>
<dbReference type="Gene3D" id="6.10.140.2220">
    <property type="match status" value="1"/>
</dbReference>
<evidence type="ECO:0000256" key="1">
    <source>
        <dbReference type="ARBA" id="ARBA00022723"/>
    </source>
</evidence>
<dbReference type="GO" id="GO:0008270">
    <property type="term" value="F:zinc ion binding"/>
    <property type="evidence" value="ECO:0007669"/>
    <property type="project" value="UniProtKB-KW"/>
</dbReference>
<evidence type="ECO:0000313" key="6">
    <source>
        <dbReference type="EMBL" id="CAI6373513.1"/>
    </source>
</evidence>
<proteinExistence type="predicted"/>
<accession>A0AAV0XZE8</accession>
<dbReference type="EMBL" id="CARXXK010001098">
    <property type="protein sequence ID" value="CAI6373513.1"/>
    <property type="molecule type" value="Genomic_DNA"/>
</dbReference>
<comment type="caution">
    <text evidence="6">The sequence shown here is derived from an EMBL/GenBank/DDBJ whole genome shotgun (WGS) entry which is preliminary data.</text>
</comment>
<dbReference type="Pfam" id="PF01753">
    <property type="entry name" value="zf-MYND"/>
    <property type="match status" value="1"/>
</dbReference>
<dbReference type="Proteomes" id="UP001160148">
    <property type="component" value="Unassembled WGS sequence"/>
</dbReference>
<name>A0AAV0XZE8_9HEMI</name>
<keyword evidence="1" id="KW-0479">Metal-binding</keyword>
<organism evidence="6 7">
    <name type="scientific">Macrosiphum euphorbiae</name>
    <name type="common">potato aphid</name>
    <dbReference type="NCBI Taxonomy" id="13131"/>
    <lineage>
        <taxon>Eukaryota</taxon>
        <taxon>Metazoa</taxon>
        <taxon>Ecdysozoa</taxon>
        <taxon>Arthropoda</taxon>
        <taxon>Hexapoda</taxon>
        <taxon>Insecta</taxon>
        <taxon>Pterygota</taxon>
        <taxon>Neoptera</taxon>
        <taxon>Paraneoptera</taxon>
        <taxon>Hemiptera</taxon>
        <taxon>Sternorrhyncha</taxon>
        <taxon>Aphidomorpha</taxon>
        <taxon>Aphidoidea</taxon>
        <taxon>Aphididae</taxon>
        <taxon>Macrosiphini</taxon>
        <taxon>Macrosiphum</taxon>
    </lineage>
</organism>
<sequence>MDQTFKKYKFKVDIGARERIPLLGLNHNKTQTIGNTAVEPTAVTNQPLTKLSRELLTQEVSSETDTPKVIPIEKFNVGTPNNLIIHSDQVPTTSSAIRPTPVQSINSIQNNNTVAIQPILEGLRFALKPTVEDLRFAINGFQGQLVGCFVCNKSATMVCSDCKVAKYCSDSCRQRHWYAEHVFDCKELRRKNGNSA</sequence>
<feature type="domain" description="MYND-type" evidence="5">
    <location>
        <begin position="148"/>
        <end position="185"/>
    </location>
</feature>
<evidence type="ECO:0000256" key="4">
    <source>
        <dbReference type="PROSITE-ProRule" id="PRU00134"/>
    </source>
</evidence>
<dbReference type="PROSITE" id="PS01360">
    <property type="entry name" value="ZF_MYND_1"/>
    <property type="match status" value="1"/>
</dbReference>
<dbReference type="InterPro" id="IPR002893">
    <property type="entry name" value="Znf_MYND"/>
</dbReference>
<evidence type="ECO:0000256" key="3">
    <source>
        <dbReference type="ARBA" id="ARBA00022833"/>
    </source>
</evidence>
<evidence type="ECO:0000313" key="7">
    <source>
        <dbReference type="Proteomes" id="UP001160148"/>
    </source>
</evidence>